<gene>
    <name evidence="2" type="ORF">FNH09_44320</name>
</gene>
<protein>
    <recommendedName>
        <fullName evidence="4">Chitinase</fullName>
    </recommendedName>
</protein>
<proteinExistence type="predicted"/>
<evidence type="ECO:0008006" key="4">
    <source>
        <dbReference type="Google" id="ProtNLM"/>
    </source>
</evidence>
<keyword evidence="1" id="KW-0732">Signal</keyword>
<reference evidence="2 3" key="1">
    <citation type="submission" date="2019-07" db="EMBL/GenBank/DDBJ databases">
        <title>New species of Amycolatopsis and Streptomyces.</title>
        <authorList>
            <person name="Duangmal K."/>
            <person name="Teo W.F.A."/>
            <person name="Lipun K."/>
        </authorList>
    </citation>
    <scope>NUCLEOTIDE SEQUENCE [LARGE SCALE GENOMIC DNA]</scope>
    <source>
        <strain evidence="2 3">NBRC 109810</strain>
    </source>
</reference>
<dbReference type="EMBL" id="VJZD01000400">
    <property type="protein sequence ID" value="MPY37991.1"/>
    <property type="molecule type" value="Genomic_DNA"/>
</dbReference>
<evidence type="ECO:0000313" key="3">
    <source>
        <dbReference type="Proteomes" id="UP000325849"/>
    </source>
</evidence>
<organism evidence="2 3">
    <name type="scientific">Streptomyces adustus</name>
    <dbReference type="NCBI Taxonomy" id="1609272"/>
    <lineage>
        <taxon>Bacteria</taxon>
        <taxon>Bacillati</taxon>
        <taxon>Actinomycetota</taxon>
        <taxon>Actinomycetes</taxon>
        <taxon>Kitasatosporales</taxon>
        <taxon>Streptomycetaceae</taxon>
        <taxon>Streptomyces</taxon>
    </lineage>
</organism>
<feature type="signal peptide" evidence="1">
    <location>
        <begin position="1"/>
        <end position="19"/>
    </location>
</feature>
<sequence>MVVLALAWCAALARPAAAAAGTLATDRPTLAAWWAPVHFQDVDTTGETALAGQSDYLAAYDFDGDLNGRNNWENTGRSPLAAHVYYSVTQTQSFSYLLYVYFHPRDWSDGILDNYQEDLTEHENDSEGVLLVVANDGTAYGTLKAALTVAHSDFYSYVPSGGDFTSGAESVDGTLPLKSDPHTDGHARPFTAQQANTHAAWAETAISQVASQYNSGDGVLYYPGDTAEVPSGANDRDVQYTLTDVFASGGMWDRRNTTSLFADPGRFAGDDSSNPYGAACGAGGVLGPAYGACDTDAANPPWAWDDHDDTPGAGYLATHPAELVADYFNWPGEPATPDTTYIWNPYLAG</sequence>
<accession>A0A5N8VRS0</accession>
<dbReference type="AlphaFoldDB" id="A0A5N8VRS0"/>
<dbReference type="OrthoDB" id="1157227at2"/>
<evidence type="ECO:0000313" key="2">
    <source>
        <dbReference type="EMBL" id="MPY37991.1"/>
    </source>
</evidence>
<evidence type="ECO:0000256" key="1">
    <source>
        <dbReference type="SAM" id="SignalP"/>
    </source>
</evidence>
<name>A0A5N8VRS0_9ACTN</name>
<dbReference type="Proteomes" id="UP000325849">
    <property type="component" value="Unassembled WGS sequence"/>
</dbReference>
<comment type="caution">
    <text evidence="2">The sequence shown here is derived from an EMBL/GenBank/DDBJ whole genome shotgun (WGS) entry which is preliminary data.</text>
</comment>
<keyword evidence="3" id="KW-1185">Reference proteome</keyword>
<feature type="chain" id="PRO_5024904937" description="Chitinase" evidence="1">
    <location>
        <begin position="20"/>
        <end position="349"/>
    </location>
</feature>